<reference evidence="3" key="1">
    <citation type="submission" date="2022-11" db="UniProtKB">
        <authorList>
            <consortium name="WormBaseParasite"/>
        </authorList>
    </citation>
    <scope>IDENTIFICATION</scope>
</reference>
<keyword evidence="2" id="KW-1185">Reference proteome</keyword>
<dbReference type="AlphaFoldDB" id="A0A914UGZ7"/>
<dbReference type="WBParaSite" id="PSAMB.scaffold1011size37224.g10373.t1">
    <property type="protein sequence ID" value="PSAMB.scaffold1011size37224.g10373.t1"/>
    <property type="gene ID" value="PSAMB.scaffold1011size37224.g10373"/>
</dbReference>
<evidence type="ECO:0000313" key="2">
    <source>
        <dbReference type="Proteomes" id="UP000887566"/>
    </source>
</evidence>
<organism evidence="2 3">
    <name type="scientific">Plectus sambesii</name>
    <dbReference type="NCBI Taxonomy" id="2011161"/>
    <lineage>
        <taxon>Eukaryota</taxon>
        <taxon>Metazoa</taxon>
        <taxon>Ecdysozoa</taxon>
        <taxon>Nematoda</taxon>
        <taxon>Chromadorea</taxon>
        <taxon>Plectida</taxon>
        <taxon>Plectina</taxon>
        <taxon>Plectoidea</taxon>
        <taxon>Plectidae</taxon>
        <taxon>Plectus</taxon>
    </lineage>
</organism>
<evidence type="ECO:0000313" key="3">
    <source>
        <dbReference type="WBParaSite" id="PSAMB.scaffold1011size37224.g10373.t1"/>
    </source>
</evidence>
<evidence type="ECO:0000256" key="1">
    <source>
        <dbReference type="SAM" id="SignalP"/>
    </source>
</evidence>
<name>A0A914UGZ7_9BILA</name>
<dbReference type="Proteomes" id="UP000887566">
    <property type="component" value="Unplaced"/>
</dbReference>
<feature type="signal peptide" evidence="1">
    <location>
        <begin position="1"/>
        <end position="21"/>
    </location>
</feature>
<accession>A0A914UGZ7</accession>
<keyword evidence="1" id="KW-0732">Signal</keyword>
<proteinExistence type="predicted"/>
<sequence>MAHCTSLLVLLATCALLAVNGASINRPSNYLSKYGDIASLAPGKWSGFKCRNADDLNCEDRVCRTFPNGQDCCLCNEALLAR</sequence>
<protein>
    <submittedName>
        <fullName evidence="3">Uncharacterized protein</fullName>
    </submittedName>
</protein>
<feature type="chain" id="PRO_5037736021" evidence="1">
    <location>
        <begin position="22"/>
        <end position="82"/>
    </location>
</feature>